<accession>A0A238FJW2</accession>
<protein>
    <submittedName>
        <fullName evidence="2">BQ2448_7453 protein</fullName>
    </submittedName>
</protein>
<feature type="region of interest" description="Disordered" evidence="1">
    <location>
        <begin position="41"/>
        <end position="81"/>
    </location>
</feature>
<organism evidence="2 3">
    <name type="scientific">Microbotryum intermedium</name>
    <dbReference type="NCBI Taxonomy" id="269621"/>
    <lineage>
        <taxon>Eukaryota</taxon>
        <taxon>Fungi</taxon>
        <taxon>Dikarya</taxon>
        <taxon>Basidiomycota</taxon>
        <taxon>Pucciniomycotina</taxon>
        <taxon>Microbotryomycetes</taxon>
        <taxon>Microbotryales</taxon>
        <taxon>Microbotryaceae</taxon>
        <taxon>Microbotryum</taxon>
    </lineage>
</organism>
<dbReference type="AlphaFoldDB" id="A0A238FJW2"/>
<sequence>MSTTLLRLPTQRCARSLLRRPPTAAPMTSMRCTHRGFVSSTTVDAAKKPKKQHETKTEPGKKVAPHDGVPFAAPPRDETKGQLGQVFLPNMAQIEYVAPAPIQIPGEPDNYSLLSTDQTLDSYPHLHDPTPKVFTVTSKETHLGGGPESAASREDPVV</sequence>
<evidence type="ECO:0000313" key="3">
    <source>
        <dbReference type="Proteomes" id="UP000198372"/>
    </source>
</evidence>
<dbReference type="Proteomes" id="UP000198372">
    <property type="component" value="Unassembled WGS sequence"/>
</dbReference>
<dbReference type="OrthoDB" id="2534935at2759"/>
<feature type="region of interest" description="Disordered" evidence="1">
    <location>
        <begin position="138"/>
        <end position="158"/>
    </location>
</feature>
<name>A0A238FJW2_9BASI</name>
<proteinExistence type="predicted"/>
<evidence type="ECO:0000313" key="2">
    <source>
        <dbReference type="EMBL" id="SCV73527.1"/>
    </source>
</evidence>
<keyword evidence="3" id="KW-1185">Reference proteome</keyword>
<reference evidence="3" key="1">
    <citation type="submission" date="2016-09" db="EMBL/GenBank/DDBJ databases">
        <authorList>
            <person name="Jeantristanb JTB J.-T."/>
            <person name="Ricardo R."/>
        </authorList>
    </citation>
    <scope>NUCLEOTIDE SEQUENCE [LARGE SCALE GENOMIC DNA]</scope>
</reference>
<gene>
    <name evidence="2" type="ORF">BQ2448_7453</name>
</gene>
<dbReference type="EMBL" id="FMSP01000018">
    <property type="protein sequence ID" value="SCV73527.1"/>
    <property type="molecule type" value="Genomic_DNA"/>
</dbReference>
<feature type="compositionally biased region" description="Basic and acidic residues" evidence="1">
    <location>
        <begin position="52"/>
        <end position="65"/>
    </location>
</feature>
<evidence type="ECO:0000256" key="1">
    <source>
        <dbReference type="SAM" id="MobiDB-lite"/>
    </source>
</evidence>